<dbReference type="Gene3D" id="3.50.50.60">
    <property type="entry name" value="FAD/NAD(P)-binding domain"/>
    <property type="match status" value="1"/>
</dbReference>
<comment type="caution">
    <text evidence="3">The sequence shown here is derived from an EMBL/GenBank/DDBJ whole genome shotgun (WGS) entry which is preliminary data.</text>
</comment>
<keyword evidence="1" id="KW-0175">Coiled coil</keyword>
<feature type="domain" description="FAD dependent oxidoreductase" evidence="2">
    <location>
        <begin position="18"/>
        <end position="362"/>
    </location>
</feature>
<sequence>MSYSSSFWEKDSFLKPYDLAIVGAGIVGLSSALFYKQQNPSARVAVLERGFLPQGASTRNAGFACVGSIGEHLADMEKDSEENIKERIKRRYEGLELLKQTLGEEAIGYEHCGGYEFFKSRKKFEKVSAQIDRFNGWMRALINENEVYSKDELQGYPVIRNRLEGALHPGKMMEALAKKVSSVGVDIKWNSRVEDATKDGIVSIANGLEIESDKVLFAANGFVQRLLPELEINPARGFVMVTNEQENFPWKGIFHHDRGYVYFRNVGNRLLIGGARNLDKEGEQTDQFGTNGTIKLHLKEFVSGVLGCGSDWNIDYEWSGIMGFSPTKTPIVKQLDRNRFVAAGLSGMGIAIGMEVGRGVSEMLES</sequence>
<dbReference type="InterPro" id="IPR036188">
    <property type="entry name" value="FAD/NAD-bd_sf"/>
</dbReference>
<dbReference type="InterPro" id="IPR006076">
    <property type="entry name" value="FAD-dep_OxRdtase"/>
</dbReference>
<dbReference type="PANTHER" id="PTHR13847">
    <property type="entry name" value="SARCOSINE DEHYDROGENASE-RELATED"/>
    <property type="match status" value="1"/>
</dbReference>
<dbReference type="GO" id="GO:0005737">
    <property type="term" value="C:cytoplasm"/>
    <property type="evidence" value="ECO:0007669"/>
    <property type="project" value="TreeGrafter"/>
</dbReference>
<dbReference type="PANTHER" id="PTHR13847:SF281">
    <property type="entry name" value="FAD DEPENDENT OXIDOREDUCTASE DOMAIN-CONTAINING PROTEIN"/>
    <property type="match status" value="1"/>
</dbReference>
<accession>A0A2A2G978</accession>
<dbReference type="RefSeq" id="WP_095606272.1">
    <property type="nucleotide sequence ID" value="NZ_NSKE01000005.1"/>
</dbReference>
<gene>
    <name evidence="3" type="ORF">CK503_07975</name>
</gene>
<feature type="coiled-coil region" evidence="1">
    <location>
        <begin position="78"/>
        <end position="105"/>
    </location>
</feature>
<organism evidence="3 4">
    <name type="scientific">Fodinibius salipaludis</name>
    <dbReference type="NCBI Taxonomy" id="2032627"/>
    <lineage>
        <taxon>Bacteria</taxon>
        <taxon>Pseudomonadati</taxon>
        <taxon>Balneolota</taxon>
        <taxon>Balneolia</taxon>
        <taxon>Balneolales</taxon>
        <taxon>Balneolaceae</taxon>
        <taxon>Fodinibius</taxon>
    </lineage>
</organism>
<reference evidence="3 4" key="1">
    <citation type="submission" date="2017-08" db="EMBL/GenBank/DDBJ databases">
        <title>Aliifodinibius alkalisoli sp. nov., isolated from saline alkaline soil.</title>
        <authorList>
            <person name="Liu D."/>
            <person name="Zhang G."/>
        </authorList>
    </citation>
    <scope>NUCLEOTIDE SEQUENCE [LARGE SCALE GENOMIC DNA]</scope>
    <source>
        <strain evidence="3 4">WN023</strain>
    </source>
</reference>
<protein>
    <submittedName>
        <fullName evidence="3">FAD-dependent oxidoreductase</fullName>
    </submittedName>
</protein>
<evidence type="ECO:0000256" key="1">
    <source>
        <dbReference type="SAM" id="Coils"/>
    </source>
</evidence>
<proteinExistence type="predicted"/>
<evidence type="ECO:0000313" key="4">
    <source>
        <dbReference type="Proteomes" id="UP000218831"/>
    </source>
</evidence>
<dbReference type="Gene3D" id="3.30.9.10">
    <property type="entry name" value="D-Amino Acid Oxidase, subunit A, domain 2"/>
    <property type="match status" value="1"/>
</dbReference>
<keyword evidence="4" id="KW-1185">Reference proteome</keyword>
<dbReference type="AlphaFoldDB" id="A0A2A2G978"/>
<evidence type="ECO:0000313" key="3">
    <source>
        <dbReference type="EMBL" id="PAU94141.1"/>
    </source>
</evidence>
<dbReference type="EMBL" id="NSKE01000005">
    <property type="protein sequence ID" value="PAU94141.1"/>
    <property type="molecule type" value="Genomic_DNA"/>
</dbReference>
<dbReference type="SUPFAM" id="SSF51971">
    <property type="entry name" value="Nucleotide-binding domain"/>
    <property type="match status" value="1"/>
</dbReference>
<name>A0A2A2G978_9BACT</name>
<dbReference type="OrthoDB" id="1491488at2"/>
<dbReference type="Proteomes" id="UP000218831">
    <property type="component" value="Unassembled WGS sequence"/>
</dbReference>
<dbReference type="Pfam" id="PF01266">
    <property type="entry name" value="DAO"/>
    <property type="match status" value="1"/>
</dbReference>
<evidence type="ECO:0000259" key="2">
    <source>
        <dbReference type="Pfam" id="PF01266"/>
    </source>
</evidence>